<evidence type="ECO:0000256" key="1">
    <source>
        <dbReference type="ARBA" id="ARBA00022448"/>
    </source>
</evidence>
<dbReference type="EMBL" id="OX465084">
    <property type="protein sequence ID" value="CAI9297275.1"/>
    <property type="molecule type" value="Genomic_DNA"/>
</dbReference>
<dbReference type="InterPro" id="IPR036312">
    <property type="entry name" value="Bifun_inhib/LTP/seed_sf"/>
</dbReference>
<accession>A0AA35ZQZ7</accession>
<reference evidence="4" key="1">
    <citation type="submission" date="2023-04" db="EMBL/GenBank/DDBJ databases">
        <authorList>
            <person name="Vijverberg K."/>
            <person name="Xiong W."/>
            <person name="Schranz E."/>
        </authorList>
    </citation>
    <scope>NUCLEOTIDE SEQUENCE</scope>
</reference>
<dbReference type="Proteomes" id="UP001177003">
    <property type="component" value="Chromosome 8"/>
</dbReference>
<proteinExistence type="predicted"/>
<feature type="transmembrane region" description="Helical" evidence="3">
    <location>
        <begin position="91"/>
        <end position="111"/>
    </location>
</feature>
<evidence type="ECO:0000313" key="4">
    <source>
        <dbReference type="EMBL" id="CAI9297275.1"/>
    </source>
</evidence>
<protein>
    <recommendedName>
        <fullName evidence="6">Bifunctional inhibitor/plant lipid transfer protein/seed storage helical domain-containing protein</fullName>
    </recommendedName>
</protein>
<dbReference type="PANTHER" id="PTHR33214">
    <property type="entry name" value="BIFUNCTIONAL INHIBITOR/LIPID-TRANSFER PROTEIN/SEED STORAGE 2S ALBUMIN SUPERFAMILY PROTEIN"/>
    <property type="match status" value="1"/>
</dbReference>
<dbReference type="GO" id="GO:0006869">
    <property type="term" value="P:lipid transport"/>
    <property type="evidence" value="ECO:0007669"/>
    <property type="project" value="InterPro"/>
</dbReference>
<sequence length="177" mass="19100">MKMVSGVLVVATMVAVMVVLVAANEANCDVNLLLGACEIQLKEGGMPSEKCCDILTKQLPCICGYPERHDWPAISNIIVSYIRFISFKMKMVSGVLVVATMVAVMVVLVAANEANCDVNLLLGACEIQLKEGGMPSEKCCDILTKQLPCICGYPERHDWPGITKTCGFCDVPFPPCP</sequence>
<dbReference type="InterPro" id="IPR033872">
    <property type="entry name" value="nsLTP2"/>
</dbReference>
<organism evidence="4 5">
    <name type="scientific">Lactuca saligna</name>
    <name type="common">Willowleaf lettuce</name>
    <dbReference type="NCBI Taxonomy" id="75948"/>
    <lineage>
        <taxon>Eukaryota</taxon>
        <taxon>Viridiplantae</taxon>
        <taxon>Streptophyta</taxon>
        <taxon>Embryophyta</taxon>
        <taxon>Tracheophyta</taxon>
        <taxon>Spermatophyta</taxon>
        <taxon>Magnoliopsida</taxon>
        <taxon>eudicotyledons</taxon>
        <taxon>Gunneridae</taxon>
        <taxon>Pentapetalae</taxon>
        <taxon>asterids</taxon>
        <taxon>campanulids</taxon>
        <taxon>Asterales</taxon>
        <taxon>Asteraceae</taxon>
        <taxon>Cichorioideae</taxon>
        <taxon>Cichorieae</taxon>
        <taxon>Lactucinae</taxon>
        <taxon>Lactuca</taxon>
    </lineage>
</organism>
<feature type="transmembrane region" description="Helical" evidence="3">
    <location>
        <begin position="6"/>
        <end position="23"/>
    </location>
</feature>
<dbReference type="Gene3D" id="1.10.110.10">
    <property type="entry name" value="Plant lipid-transfer and hydrophobic proteins"/>
    <property type="match status" value="2"/>
</dbReference>
<keyword evidence="1" id="KW-0813">Transport</keyword>
<evidence type="ECO:0000256" key="3">
    <source>
        <dbReference type="SAM" id="Phobius"/>
    </source>
</evidence>
<dbReference type="SUPFAM" id="SSF47699">
    <property type="entry name" value="Bifunctional inhibitor/lipid-transfer protein/seed storage 2S albumin"/>
    <property type="match status" value="2"/>
</dbReference>
<keyword evidence="3" id="KW-0472">Membrane</keyword>
<dbReference type="PANTHER" id="PTHR33214:SF69">
    <property type="entry name" value="BIFUNCTIONAL INHIBITOR_LIPID-TRANSFER PROTEIN_SEED STORAGE 2S ALBUMIN SUPERFAMILY PROTEIN"/>
    <property type="match status" value="1"/>
</dbReference>
<gene>
    <name evidence="4" type="ORF">LSALG_LOCUS36104</name>
</gene>
<dbReference type="AlphaFoldDB" id="A0AA35ZQZ7"/>
<keyword evidence="3" id="KW-1133">Transmembrane helix</keyword>
<evidence type="ECO:0000256" key="2">
    <source>
        <dbReference type="ARBA" id="ARBA00023121"/>
    </source>
</evidence>
<evidence type="ECO:0000313" key="5">
    <source>
        <dbReference type="Proteomes" id="UP001177003"/>
    </source>
</evidence>
<keyword evidence="5" id="KW-1185">Reference proteome</keyword>
<keyword evidence="2" id="KW-0446">Lipid-binding</keyword>
<keyword evidence="3" id="KW-0812">Transmembrane</keyword>
<name>A0AA35ZQZ7_LACSI</name>
<dbReference type="GO" id="GO:0008289">
    <property type="term" value="F:lipid binding"/>
    <property type="evidence" value="ECO:0007669"/>
    <property type="project" value="UniProtKB-KW"/>
</dbReference>
<evidence type="ECO:0008006" key="6">
    <source>
        <dbReference type="Google" id="ProtNLM"/>
    </source>
</evidence>